<keyword evidence="2" id="KW-0677">Repeat</keyword>
<reference evidence="7" key="2">
    <citation type="submission" date="2015-01" db="EMBL/GenBank/DDBJ databases">
        <title>Evolutionary Origins and Diversification of the Mycorrhizal Mutualists.</title>
        <authorList>
            <consortium name="DOE Joint Genome Institute"/>
            <consortium name="Mycorrhizal Genomics Consortium"/>
            <person name="Kohler A."/>
            <person name="Kuo A."/>
            <person name="Nagy L.G."/>
            <person name="Floudas D."/>
            <person name="Copeland A."/>
            <person name="Barry K.W."/>
            <person name="Cichocki N."/>
            <person name="Veneault-Fourrey C."/>
            <person name="LaButti K."/>
            <person name="Lindquist E.A."/>
            <person name="Lipzen A."/>
            <person name="Lundell T."/>
            <person name="Morin E."/>
            <person name="Murat C."/>
            <person name="Riley R."/>
            <person name="Ohm R."/>
            <person name="Sun H."/>
            <person name="Tunlid A."/>
            <person name="Henrissat B."/>
            <person name="Grigoriev I.V."/>
            <person name="Hibbett D.S."/>
            <person name="Martin F."/>
        </authorList>
    </citation>
    <scope>NUCLEOTIDE SEQUENCE [LARGE SCALE GENOMIC DNA]</scope>
    <source>
        <strain evidence="7">Foug A</strain>
    </source>
</reference>
<dbReference type="InterPro" id="IPR011989">
    <property type="entry name" value="ARM-like"/>
</dbReference>
<comment type="similarity">
    <text evidence="1">Belongs to the CAND family.</text>
</comment>
<accession>A0A0C2ZA82</accession>
<dbReference type="InterPro" id="IPR013932">
    <property type="entry name" value="TATA-bd_TIP120"/>
</dbReference>
<protein>
    <recommendedName>
        <fullName evidence="5">TATA-binding protein interacting (TIP20) domain-containing protein</fullName>
    </recommendedName>
</protein>
<sequence>SQALSLLAALLDLAPSTTFPAVERELLSDIYPIAHSPLVSGAALDALLSFFSALVQADLQIATHVVPNLVIAVEKGQRTDANMMNVAKCVGEVVRSQQGVAAGTIAEYSRYIKKSSKANVSTVVLSLLILGELGRFIDMSPQHVIFNNVIEHFSASEEGVRTAAAFSAGNIAIGNLHQFLPAILRISESDPSKRLLSLHALKEVVTHGSHGQLEPVADQLWIPLFRNSTSDSEESTRNVAASCLGKLTTTQPSRYLPQLHTHIRDESPAVRATVISAIRYTFADSTPSYDELLAPLVMDFLGLMKDSDLTVRRLALSALNSAARTKPHLVRDHLPALLPILYSETVVKPDLIRTVQMGPWQHKVDEGLDARKT</sequence>
<dbReference type="AlphaFoldDB" id="A0A0C2ZA82"/>
<name>A0A0C2ZA82_9AGAM</name>
<feature type="non-terminal residue" evidence="6">
    <location>
        <position position="373"/>
    </location>
</feature>
<organism evidence="6 7">
    <name type="scientific">Scleroderma citrinum Foug A</name>
    <dbReference type="NCBI Taxonomy" id="1036808"/>
    <lineage>
        <taxon>Eukaryota</taxon>
        <taxon>Fungi</taxon>
        <taxon>Dikarya</taxon>
        <taxon>Basidiomycota</taxon>
        <taxon>Agaricomycotina</taxon>
        <taxon>Agaricomycetes</taxon>
        <taxon>Agaricomycetidae</taxon>
        <taxon>Boletales</taxon>
        <taxon>Sclerodermatineae</taxon>
        <taxon>Sclerodermataceae</taxon>
        <taxon>Scleroderma</taxon>
    </lineage>
</organism>
<dbReference type="EMBL" id="KN822825">
    <property type="protein sequence ID" value="KIM50017.1"/>
    <property type="molecule type" value="Genomic_DNA"/>
</dbReference>
<dbReference type="Pfam" id="PF08623">
    <property type="entry name" value="TIP120"/>
    <property type="match status" value="1"/>
</dbReference>
<dbReference type="SUPFAM" id="SSF48371">
    <property type="entry name" value="ARM repeat"/>
    <property type="match status" value="1"/>
</dbReference>
<dbReference type="InParanoid" id="A0A0C2ZA82"/>
<keyword evidence="4" id="KW-0732">Signal</keyword>
<feature type="non-terminal residue" evidence="6">
    <location>
        <position position="1"/>
    </location>
</feature>
<evidence type="ECO:0000256" key="1">
    <source>
        <dbReference type="ARBA" id="ARBA00007657"/>
    </source>
</evidence>
<proteinExistence type="inferred from homology"/>
<dbReference type="HOGENOM" id="CLU_063379_0_0_1"/>
<feature type="domain" description="TATA-binding protein interacting (TIP20)" evidence="5">
    <location>
        <begin position="329"/>
        <end position="373"/>
    </location>
</feature>
<evidence type="ECO:0000313" key="6">
    <source>
        <dbReference type="EMBL" id="KIM50017.1"/>
    </source>
</evidence>
<dbReference type="PANTHER" id="PTHR12696">
    <property type="entry name" value="TIP120"/>
    <property type="match status" value="1"/>
</dbReference>
<evidence type="ECO:0000256" key="3">
    <source>
        <dbReference type="ARBA" id="ARBA00022786"/>
    </source>
</evidence>
<feature type="chain" id="PRO_5002160196" description="TATA-binding protein interacting (TIP20) domain-containing protein" evidence="4">
    <location>
        <begin position="19"/>
        <end position="373"/>
    </location>
</feature>
<dbReference type="InterPro" id="IPR016024">
    <property type="entry name" value="ARM-type_fold"/>
</dbReference>
<evidence type="ECO:0000256" key="4">
    <source>
        <dbReference type="SAM" id="SignalP"/>
    </source>
</evidence>
<reference evidence="6 7" key="1">
    <citation type="submission" date="2014-04" db="EMBL/GenBank/DDBJ databases">
        <authorList>
            <consortium name="DOE Joint Genome Institute"/>
            <person name="Kuo A."/>
            <person name="Kohler A."/>
            <person name="Nagy L.G."/>
            <person name="Floudas D."/>
            <person name="Copeland A."/>
            <person name="Barry K.W."/>
            <person name="Cichocki N."/>
            <person name="Veneault-Fourrey C."/>
            <person name="LaButti K."/>
            <person name="Lindquist E.A."/>
            <person name="Lipzen A."/>
            <person name="Lundell T."/>
            <person name="Morin E."/>
            <person name="Murat C."/>
            <person name="Sun H."/>
            <person name="Tunlid A."/>
            <person name="Henrissat B."/>
            <person name="Grigoriev I.V."/>
            <person name="Hibbett D.S."/>
            <person name="Martin F."/>
            <person name="Nordberg H.P."/>
            <person name="Cantor M.N."/>
            <person name="Hua S.X."/>
        </authorList>
    </citation>
    <scope>NUCLEOTIDE SEQUENCE [LARGE SCALE GENOMIC DNA]</scope>
    <source>
        <strain evidence="6 7">Foug A</strain>
    </source>
</reference>
<dbReference type="STRING" id="1036808.A0A0C2ZA82"/>
<keyword evidence="7" id="KW-1185">Reference proteome</keyword>
<evidence type="ECO:0000313" key="7">
    <source>
        <dbReference type="Proteomes" id="UP000053989"/>
    </source>
</evidence>
<dbReference type="InterPro" id="IPR039852">
    <property type="entry name" value="CAND1/CAND2"/>
</dbReference>
<keyword evidence="3" id="KW-0833">Ubl conjugation pathway</keyword>
<feature type="signal peptide" evidence="4">
    <location>
        <begin position="1"/>
        <end position="18"/>
    </location>
</feature>
<gene>
    <name evidence="6" type="ORF">SCLCIDRAFT_1092675</name>
</gene>
<evidence type="ECO:0000256" key="2">
    <source>
        <dbReference type="ARBA" id="ARBA00022737"/>
    </source>
</evidence>
<evidence type="ECO:0000259" key="5">
    <source>
        <dbReference type="Pfam" id="PF08623"/>
    </source>
</evidence>
<dbReference type="OrthoDB" id="2688936at2759"/>
<dbReference type="Gene3D" id="1.25.10.10">
    <property type="entry name" value="Leucine-rich Repeat Variant"/>
    <property type="match status" value="1"/>
</dbReference>
<dbReference type="GO" id="GO:0010265">
    <property type="term" value="P:SCF complex assembly"/>
    <property type="evidence" value="ECO:0007669"/>
    <property type="project" value="InterPro"/>
</dbReference>
<dbReference type="Proteomes" id="UP000053989">
    <property type="component" value="Unassembled WGS sequence"/>
</dbReference>